<protein>
    <submittedName>
        <fullName evidence="5">Arylsulfatase</fullName>
        <ecNumber evidence="5">3.1.6.1</ecNumber>
    </submittedName>
</protein>
<accession>A0A518B0U2</accession>
<dbReference type="Pfam" id="PF00884">
    <property type="entry name" value="Sulfatase"/>
    <property type="match status" value="1"/>
</dbReference>
<dbReference type="AlphaFoldDB" id="A0A518B0U2"/>
<evidence type="ECO:0000256" key="1">
    <source>
        <dbReference type="ARBA" id="ARBA00008779"/>
    </source>
</evidence>
<feature type="chain" id="PRO_5022072087" evidence="3">
    <location>
        <begin position="23"/>
        <end position="472"/>
    </location>
</feature>
<dbReference type="EMBL" id="CP036279">
    <property type="protein sequence ID" value="QDU60562.1"/>
    <property type="molecule type" value="Genomic_DNA"/>
</dbReference>
<dbReference type="Gene3D" id="3.40.720.10">
    <property type="entry name" value="Alkaline Phosphatase, subunit A"/>
    <property type="match status" value="1"/>
</dbReference>
<dbReference type="EC" id="3.1.6.1" evidence="5"/>
<dbReference type="Proteomes" id="UP000317093">
    <property type="component" value="Chromosome"/>
</dbReference>
<dbReference type="SUPFAM" id="SSF53649">
    <property type="entry name" value="Alkaline phosphatase-like"/>
    <property type="match status" value="1"/>
</dbReference>
<evidence type="ECO:0000259" key="4">
    <source>
        <dbReference type="Pfam" id="PF00884"/>
    </source>
</evidence>
<proteinExistence type="inferred from homology"/>
<dbReference type="InterPro" id="IPR050738">
    <property type="entry name" value="Sulfatase"/>
</dbReference>
<dbReference type="PANTHER" id="PTHR42693:SF53">
    <property type="entry name" value="ENDO-4-O-SULFATASE"/>
    <property type="match status" value="1"/>
</dbReference>
<evidence type="ECO:0000256" key="3">
    <source>
        <dbReference type="SAM" id="SignalP"/>
    </source>
</evidence>
<comment type="similarity">
    <text evidence="1">Belongs to the sulfatase family.</text>
</comment>
<dbReference type="InterPro" id="IPR000917">
    <property type="entry name" value="Sulfatase_N"/>
</dbReference>
<organism evidence="5 6">
    <name type="scientific">Kolteria novifilia</name>
    <dbReference type="NCBI Taxonomy" id="2527975"/>
    <lineage>
        <taxon>Bacteria</taxon>
        <taxon>Pseudomonadati</taxon>
        <taxon>Planctomycetota</taxon>
        <taxon>Planctomycetia</taxon>
        <taxon>Kolteriales</taxon>
        <taxon>Kolteriaceae</taxon>
        <taxon>Kolteria</taxon>
    </lineage>
</organism>
<evidence type="ECO:0000256" key="2">
    <source>
        <dbReference type="ARBA" id="ARBA00022801"/>
    </source>
</evidence>
<keyword evidence="6" id="KW-1185">Reference proteome</keyword>
<name>A0A518B0U2_9BACT</name>
<reference evidence="5 6" key="1">
    <citation type="submission" date="2019-02" db="EMBL/GenBank/DDBJ databases">
        <title>Deep-cultivation of Planctomycetes and their phenomic and genomic characterization uncovers novel biology.</title>
        <authorList>
            <person name="Wiegand S."/>
            <person name="Jogler M."/>
            <person name="Boedeker C."/>
            <person name="Pinto D."/>
            <person name="Vollmers J."/>
            <person name="Rivas-Marin E."/>
            <person name="Kohn T."/>
            <person name="Peeters S.H."/>
            <person name="Heuer A."/>
            <person name="Rast P."/>
            <person name="Oberbeckmann S."/>
            <person name="Bunk B."/>
            <person name="Jeske O."/>
            <person name="Meyerdierks A."/>
            <person name="Storesund J.E."/>
            <person name="Kallscheuer N."/>
            <person name="Luecker S."/>
            <person name="Lage O.M."/>
            <person name="Pohl T."/>
            <person name="Merkel B.J."/>
            <person name="Hornburger P."/>
            <person name="Mueller R.-W."/>
            <person name="Bruemmer F."/>
            <person name="Labrenz M."/>
            <person name="Spormann A.M."/>
            <person name="Op den Camp H."/>
            <person name="Overmann J."/>
            <person name="Amann R."/>
            <person name="Jetten M.S.M."/>
            <person name="Mascher T."/>
            <person name="Medema M.H."/>
            <person name="Devos D.P."/>
            <person name="Kaster A.-K."/>
            <person name="Ovreas L."/>
            <person name="Rohde M."/>
            <person name="Galperin M.Y."/>
            <person name="Jogler C."/>
        </authorList>
    </citation>
    <scope>NUCLEOTIDE SEQUENCE [LARGE SCALE GENOMIC DNA]</scope>
    <source>
        <strain evidence="5 6">Pan216</strain>
    </source>
</reference>
<evidence type="ECO:0000313" key="6">
    <source>
        <dbReference type="Proteomes" id="UP000317093"/>
    </source>
</evidence>
<dbReference type="GO" id="GO:0004065">
    <property type="term" value="F:arylsulfatase activity"/>
    <property type="evidence" value="ECO:0007669"/>
    <property type="project" value="UniProtKB-EC"/>
</dbReference>
<sequence length="472" mass="52235" precursor="true">MRILLSICLTVLLLLPLEKALGAPEGAPRPNIVLIVADDLGYGDLQCQGSKDIKTPNIDTLARDGVRLTQFYANHPECTPTRTALLTGRYQHRVGGLECAIGTGNAGRYDDAMRLAAKGELGLPPSETVLPSALTKVGYRAASMGKWHLGYPEKFRPLQHGFETSFGPLGGGVDYFHHTEPVGNFLGDDLPGDHVLAKDDKSFEEEGYLTDLISAHAVEWIEQQEKGKPFFLYVPYTAPHTPYQGPDDYRSEKLQAEEWNKGTRATYVKMVEAMDRGVGEILSALKRMGFEDDTLVIFFSDNGPTKLGDAGDLRGNKGNVFEGGIRVPCLMKYPGVIPPGSVNDQPTMNMDLTRSIVRLAGGSPLPGKSFDGIDLVDHVVSGSEPFSRDLFWRARRGNRTRWAVRSGNLKYIRLKTGDQQEEYLFDLASDPSESTNLVADRPRDADRLKKLLKMWETKVQHTRGRGTETARR</sequence>
<dbReference type="InterPro" id="IPR017850">
    <property type="entry name" value="Alkaline_phosphatase_core_sf"/>
</dbReference>
<dbReference type="KEGG" id="knv:Pan216_14050"/>
<keyword evidence="3" id="KW-0732">Signal</keyword>
<dbReference type="PANTHER" id="PTHR42693">
    <property type="entry name" value="ARYLSULFATASE FAMILY MEMBER"/>
    <property type="match status" value="1"/>
</dbReference>
<keyword evidence="2 5" id="KW-0378">Hydrolase</keyword>
<gene>
    <name evidence="5" type="primary">atsA_12</name>
    <name evidence="5" type="ORF">Pan216_14050</name>
</gene>
<feature type="domain" description="Sulfatase N-terminal" evidence="4">
    <location>
        <begin position="30"/>
        <end position="361"/>
    </location>
</feature>
<feature type="signal peptide" evidence="3">
    <location>
        <begin position="1"/>
        <end position="22"/>
    </location>
</feature>
<evidence type="ECO:0000313" key="5">
    <source>
        <dbReference type="EMBL" id="QDU60562.1"/>
    </source>
</evidence>
<dbReference type="Gene3D" id="3.30.1120.10">
    <property type="match status" value="1"/>
</dbReference>
<dbReference type="RefSeq" id="WP_419193341.1">
    <property type="nucleotide sequence ID" value="NZ_CP036279.1"/>
</dbReference>